<sequence length="157" mass="18833">MQEEFEIQDRDGHHMVYCRKRNLEILVTERFDIPAYPEHFQLVFARIDWQNHPPVRHLKDDVIVCFGVCDYDQIEYEPYFKHLLVSNAIGEYMAQQWCLAADELIYSPAYQKNFIDSMSLDPDQMTPELLAYVSRDPAEEPLDFYTWKEKYLKPFLN</sequence>
<gene>
    <name evidence="1" type="ORF">QE417_000093</name>
</gene>
<reference evidence="2" key="1">
    <citation type="submission" date="2023-07" db="EMBL/GenBank/DDBJ databases">
        <title>Functional and genomic diversity of the sorghum phyllosphere microbiome.</title>
        <authorList>
            <person name="Shade A."/>
        </authorList>
    </citation>
    <scope>NUCLEOTIDE SEQUENCE [LARGE SCALE GENOMIC DNA]</scope>
    <source>
        <strain evidence="2">SORGH_AS_0422</strain>
    </source>
</reference>
<protein>
    <submittedName>
        <fullName evidence="1">Uncharacterized protein</fullName>
    </submittedName>
</protein>
<evidence type="ECO:0000313" key="1">
    <source>
        <dbReference type="EMBL" id="MDT3401021.1"/>
    </source>
</evidence>
<name>A0ABU3GNA1_9SPHI</name>
<keyword evidence="2" id="KW-1185">Reference proteome</keyword>
<organism evidence="1 2">
    <name type="scientific">Mucilaginibacter terrae</name>
    <dbReference type="NCBI Taxonomy" id="1955052"/>
    <lineage>
        <taxon>Bacteria</taxon>
        <taxon>Pseudomonadati</taxon>
        <taxon>Bacteroidota</taxon>
        <taxon>Sphingobacteriia</taxon>
        <taxon>Sphingobacteriales</taxon>
        <taxon>Sphingobacteriaceae</taxon>
        <taxon>Mucilaginibacter</taxon>
    </lineage>
</organism>
<dbReference type="EMBL" id="JAVLVU010000001">
    <property type="protein sequence ID" value="MDT3401021.1"/>
    <property type="molecule type" value="Genomic_DNA"/>
</dbReference>
<dbReference type="Proteomes" id="UP001258315">
    <property type="component" value="Unassembled WGS sequence"/>
</dbReference>
<dbReference type="RefSeq" id="WP_311946807.1">
    <property type="nucleotide sequence ID" value="NZ_JAVLVU010000001.1"/>
</dbReference>
<evidence type="ECO:0000313" key="2">
    <source>
        <dbReference type="Proteomes" id="UP001258315"/>
    </source>
</evidence>
<proteinExistence type="predicted"/>
<comment type="caution">
    <text evidence="1">The sequence shown here is derived from an EMBL/GenBank/DDBJ whole genome shotgun (WGS) entry which is preliminary data.</text>
</comment>
<accession>A0ABU3GNA1</accession>